<evidence type="ECO:0000313" key="3">
    <source>
        <dbReference type="EMBL" id="MBB4640914.1"/>
    </source>
</evidence>
<feature type="transmembrane region" description="Helical" evidence="2">
    <location>
        <begin position="63"/>
        <end position="84"/>
    </location>
</feature>
<dbReference type="Proteomes" id="UP000575068">
    <property type="component" value="Unassembled WGS sequence"/>
</dbReference>
<reference evidence="3 4" key="1">
    <citation type="submission" date="2020-08" db="EMBL/GenBank/DDBJ databases">
        <title>Genomic Encyclopedia of Type Strains, Phase IV (KMG-IV): sequencing the most valuable type-strain genomes for metagenomic binning, comparative biology and taxonomic classification.</title>
        <authorList>
            <person name="Goeker M."/>
        </authorList>
    </citation>
    <scope>NUCLEOTIDE SEQUENCE [LARGE SCALE GENOMIC DNA]</scope>
    <source>
        <strain evidence="3 4">DSM 7465</strain>
    </source>
</reference>
<feature type="region of interest" description="Disordered" evidence="1">
    <location>
        <begin position="249"/>
        <end position="269"/>
    </location>
</feature>
<evidence type="ECO:0000313" key="4">
    <source>
        <dbReference type="Proteomes" id="UP000575068"/>
    </source>
</evidence>
<keyword evidence="2" id="KW-1133">Transmembrane helix</keyword>
<evidence type="ECO:0000256" key="1">
    <source>
        <dbReference type="SAM" id="MobiDB-lite"/>
    </source>
</evidence>
<dbReference type="RefSeq" id="WP_184474751.1">
    <property type="nucleotide sequence ID" value="NZ_JACHOV010000004.1"/>
</dbReference>
<feature type="transmembrane region" description="Helical" evidence="2">
    <location>
        <begin position="12"/>
        <end position="34"/>
    </location>
</feature>
<comment type="caution">
    <text evidence="3">The sequence shown here is derived from an EMBL/GenBank/DDBJ whole genome shotgun (WGS) entry which is preliminary data.</text>
</comment>
<accession>A0A840HTU9</accession>
<evidence type="ECO:0000256" key="2">
    <source>
        <dbReference type="SAM" id="Phobius"/>
    </source>
</evidence>
<feature type="compositionally biased region" description="Low complexity" evidence="1">
    <location>
        <begin position="256"/>
        <end position="266"/>
    </location>
</feature>
<name>A0A840HTU9_9SPHN</name>
<proteinExistence type="predicted"/>
<keyword evidence="2" id="KW-0812">Transmembrane</keyword>
<keyword evidence="2" id="KW-0472">Membrane</keyword>
<sequence>MTIRIGRKGTSPVGAIMAILGGGAVAATVMLAPIGPVELAAESLRLPAILPAAAPPLGEKARLLFAFASGLSTMTLVVGIRSVIGRLKKGSSFIRIGYEIGYEDEGERHFGSSHVGQPRRPLFASSDLDGIAPLVSKPAPAPPTEGIRMPLAPAALDDGELELEQAMVASPKSVPVAFKQSATLQPVAIVEDPSGVLMAARIQPSDYSALSITELVARFERGLSHRKQLIAEAVASKRALEEIAVEHTSWPEAAKDAPQPQAAPEPKSIDAEVDEALRATLGTLHRMTARAA</sequence>
<dbReference type="AlphaFoldDB" id="A0A840HTU9"/>
<gene>
    <name evidence="3" type="ORF">HNQ99_001218</name>
</gene>
<organism evidence="3 4">
    <name type="scientific">Rhizorhapis suberifaciens</name>
    <name type="common">corky root of lettuce</name>
    <dbReference type="NCBI Taxonomy" id="13656"/>
    <lineage>
        <taxon>Bacteria</taxon>
        <taxon>Pseudomonadati</taxon>
        <taxon>Pseudomonadota</taxon>
        <taxon>Alphaproteobacteria</taxon>
        <taxon>Sphingomonadales</taxon>
        <taxon>Sphingomonadaceae</taxon>
        <taxon>Rhizorhapis</taxon>
    </lineage>
</organism>
<keyword evidence="4" id="KW-1185">Reference proteome</keyword>
<protein>
    <submittedName>
        <fullName evidence="3">Uncharacterized protein</fullName>
    </submittedName>
</protein>
<dbReference type="EMBL" id="JACHOV010000004">
    <property type="protein sequence ID" value="MBB4640914.1"/>
    <property type="molecule type" value="Genomic_DNA"/>
</dbReference>